<protein>
    <submittedName>
        <fullName evidence="1">Type I-F CRISPR-associated protein Csy1</fullName>
    </submittedName>
</protein>
<evidence type="ECO:0000313" key="2">
    <source>
        <dbReference type="Proteomes" id="UP000251800"/>
    </source>
</evidence>
<dbReference type="Pfam" id="PF09611">
    <property type="entry name" value="Cas_Csy1"/>
    <property type="match status" value="1"/>
</dbReference>
<dbReference type="AlphaFoldDB" id="A0A363UNN2"/>
<proteinExistence type="predicted"/>
<dbReference type="EMBL" id="QEQK01000003">
    <property type="protein sequence ID" value="PWN57038.1"/>
    <property type="molecule type" value="Genomic_DNA"/>
</dbReference>
<dbReference type="InterPro" id="IPR013397">
    <property type="entry name" value="CRISPR-assoc_prot_Csy1"/>
</dbReference>
<dbReference type="RefSeq" id="WP_109719119.1">
    <property type="nucleotide sequence ID" value="NZ_QEQK01000003.1"/>
</dbReference>
<reference evidence="1 2" key="1">
    <citation type="submission" date="2018-05" db="EMBL/GenBank/DDBJ databases">
        <title>Abyssibacter profundi OUC007T gen. nov., sp. nov, a marine bacterium isolated from seawater of the Mariana Trench.</title>
        <authorList>
            <person name="Zhou S."/>
        </authorList>
    </citation>
    <scope>NUCLEOTIDE SEQUENCE [LARGE SCALE GENOMIC DNA]</scope>
    <source>
        <strain evidence="1 2">OUC007</strain>
    </source>
</reference>
<organism evidence="1 2">
    <name type="scientific">Abyssibacter profundi</name>
    <dbReference type="NCBI Taxonomy" id="2182787"/>
    <lineage>
        <taxon>Bacteria</taxon>
        <taxon>Pseudomonadati</taxon>
        <taxon>Pseudomonadota</taxon>
        <taxon>Gammaproteobacteria</taxon>
        <taxon>Chromatiales</taxon>
        <taxon>Oceanococcaceae</taxon>
        <taxon>Abyssibacter</taxon>
    </lineage>
</organism>
<dbReference type="OrthoDB" id="9815616at2"/>
<evidence type="ECO:0000313" key="1">
    <source>
        <dbReference type="EMBL" id="PWN57038.1"/>
    </source>
</evidence>
<keyword evidence="2" id="KW-1185">Reference proteome</keyword>
<comment type="caution">
    <text evidence="1">The sequence shown here is derived from an EMBL/GenBank/DDBJ whole genome shotgun (WGS) entry which is preliminary data.</text>
</comment>
<dbReference type="Proteomes" id="UP000251800">
    <property type="component" value="Unassembled WGS sequence"/>
</dbReference>
<sequence length="441" mass="49469">MREENDRVRVFREAITTFIHERRDAKLKGDDDADKAAKYEYATWLADAARRVSQIQAVTHVLKATHPDARGSSLHAAPQSLPSHSEIGSHTLAADFAEDIVGNAAALDVFKFLKMEVDGRRLFDWVLEKDVDLQRALSPDAETAAEWMEAFGGLLRTAVQPKSHALAKQVYWCVGDAPADDGHYQLLQPLFSSSLMHAIHADINDARFGEQNKVARKAHREKTASDGPYRDYRGVVARKLGGTKPQNISQLNSERGGVNYLLASVPPRWHKETSPRLLNTDSVLDRIGQLGSVRHLIRVLTDFLLKDPPNNEATRNRREAIEQALSQELPVFAASIRAGLAPGWTRDPACRLPRCEQLWLDSDRVELPLREDHAEIDQAFIDDYHQGDWRDEVAGRFANWINARLRDAGLSGVGDAEYHHWARQAVIEAQWPVPMQARASA</sequence>
<accession>A0A363UNN2</accession>
<dbReference type="NCBIfam" id="TIGR02564">
    <property type="entry name" value="cas_Csy1"/>
    <property type="match status" value="1"/>
</dbReference>
<gene>
    <name evidence="1" type="primary">csy1</name>
    <name evidence="1" type="ORF">DEH80_03615</name>
</gene>
<name>A0A363UNN2_9GAMM</name>